<reference evidence="2" key="1">
    <citation type="submission" date="2017-09" db="EMBL/GenBank/DDBJ databases">
        <title>Arcobacter canalis sp. nov., a new species isolated from a water canal contaminated with urban sewage.</title>
        <authorList>
            <person name="Perez-Cataluna A."/>
            <person name="Salas-Masso N."/>
            <person name="Figueras M.J."/>
        </authorList>
    </citation>
    <scope>NUCLEOTIDE SEQUENCE [LARGE SCALE GENOMIC DNA]</scope>
    <source>
        <strain evidence="2">CECT 7727</strain>
    </source>
</reference>
<evidence type="ECO:0000313" key="2">
    <source>
        <dbReference type="Proteomes" id="UP000224740"/>
    </source>
</evidence>
<organism evidence="1 2">
    <name type="scientific">Malaciobacter marinus</name>
    <dbReference type="NCBI Taxonomy" id="505249"/>
    <lineage>
        <taxon>Bacteria</taxon>
        <taxon>Pseudomonadati</taxon>
        <taxon>Campylobacterota</taxon>
        <taxon>Epsilonproteobacteria</taxon>
        <taxon>Campylobacterales</taxon>
        <taxon>Arcobacteraceae</taxon>
        <taxon>Malaciobacter</taxon>
    </lineage>
</organism>
<gene>
    <name evidence="1" type="ORF">CPH92_12530</name>
</gene>
<name>A0ABX4LZB6_9BACT</name>
<sequence>MYTTSTIPQSEHFPLKQEILNKAEQIIIESAKLTGNLNIHIINAIKENLRTINSYYSNKIESEGTHPIDIERAMKNQFLQDDKKKVYNNYHWYILRYKNI</sequence>
<keyword evidence="2" id="KW-1185">Reference proteome</keyword>
<dbReference type="RefSeq" id="WP_099312333.1">
    <property type="nucleotide sequence ID" value="NZ_CP032101.1"/>
</dbReference>
<accession>A0ABX4LZB6</accession>
<dbReference type="EMBL" id="NXAO01000061">
    <property type="protein sequence ID" value="PHO14319.1"/>
    <property type="molecule type" value="Genomic_DNA"/>
</dbReference>
<dbReference type="Proteomes" id="UP000224740">
    <property type="component" value="Unassembled WGS sequence"/>
</dbReference>
<evidence type="ECO:0000313" key="1">
    <source>
        <dbReference type="EMBL" id="PHO14319.1"/>
    </source>
</evidence>
<protein>
    <submittedName>
        <fullName evidence="1">Uncharacterized protein</fullName>
    </submittedName>
</protein>
<proteinExistence type="predicted"/>
<comment type="caution">
    <text evidence="1">The sequence shown here is derived from an EMBL/GenBank/DDBJ whole genome shotgun (WGS) entry which is preliminary data.</text>
</comment>